<protein>
    <recommendedName>
        <fullName evidence="2">histidine kinase</fullName>
        <ecNumber evidence="2">2.7.13.3</ecNumber>
    </recommendedName>
</protein>
<dbReference type="Gene3D" id="1.20.5.1930">
    <property type="match status" value="1"/>
</dbReference>
<keyword evidence="4" id="KW-0808">Transferase</keyword>
<name>A0A895XGN1_9ACTN</name>
<keyword evidence="6" id="KW-0418">Kinase</keyword>
<dbReference type="CDD" id="cd16917">
    <property type="entry name" value="HATPase_UhpB-NarQ-NarX-like"/>
    <property type="match status" value="1"/>
</dbReference>
<dbReference type="SUPFAM" id="SSF55874">
    <property type="entry name" value="ATPase domain of HSP90 chaperone/DNA topoisomerase II/histidine kinase"/>
    <property type="match status" value="1"/>
</dbReference>
<dbReference type="InterPro" id="IPR011712">
    <property type="entry name" value="Sig_transdc_His_kin_sub3_dim/P"/>
</dbReference>
<evidence type="ECO:0000256" key="1">
    <source>
        <dbReference type="ARBA" id="ARBA00000085"/>
    </source>
</evidence>
<evidence type="ECO:0000256" key="7">
    <source>
        <dbReference type="ARBA" id="ARBA00022840"/>
    </source>
</evidence>
<dbReference type="EC" id="2.7.13.3" evidence="2"/>
<feature type="transmembrane region" description="Helical" evidence="10">
    <location>
        <begin position="167"/>
        <end position="187"/>
    </location>
</feature>
<keyword evidence="8" id="KW-0902">Two-component regulatory system</keyword>
<keyword evidence="7" id="KW-0067">ATP-binding</keyword>
<keyword evidence="10" id="KW-0812">Transmembrane</keyword>
<evidence type="ECO:0000256" key="4">
    <source>
        <dbReference type="ARBA" id="ARBA00022679"/>
    </source>
</evidence>
<evidence type="ECO:0000256" key="5">
    <source>
        <dbReference type="ARBA" id="ARBA00022741"/>
    </source>
</evidence>
<evidence type="ECO:0000256" key="2">
    <source>
        <dbReference type="ARBA" id="ARBA00012438"/>
    </source>
</evidence>
<keyword evidence="13" id="KW-1185">Reference proteome</keyword>
<dbReference type="Pfam" id="PF02518">
    <property type="entry name" value="HATPase_c"/>
    <property type="match status" value="1"/>
</dbReference>
<dbReference type="InterPro" id="IPR003594">
    <property type="entry name" value="HATPase_dom"/>
</dbReference>
<dbReference type="Proteomes" id="UP000662939">
    <property type="component" value="Chromosome"/>
</dbReference>
<dbReference type="Gene3D" id="3.30.565.10">
    <property type="entry name" value="Histidine kinase-like ATPase, C-terminal domain"/>
    <property type="match status" value="1"/>
</dbReference>
<evidence type="ECO:0000259" key="11">
    <source>
        <dbReference type="SMART" id="SM00387"/>
    </source>
</evidence>
<evidence type="ECO:0000313" key="13">
    <source>
        <dbReference type="Proteomes" id="UP000662939"/>
    </source>
</evidence>
<dbReference type="EMBL" id="CP070496">
    <property type="protein sequence ID" value="QSB04504.1"/>
    <property type="molecule type" value="Genomic_DNA"/>
</dbReference>
<organism evidence="12 13">
    <name type="scientific">Natronoglycomyces albus</name>
    <dbReference type="NCBI Taxonomy" id="2811108"/>
    <lineage>
        <taxon>Bacteria</taxon>
        <taxon>Bacillati</taxon>
        <taxon>Actinomycetota</taxon>
        <taxon>Actinomycetes</taxon>
        <taxon>Glycomycetales</taxon>
        <taxon>Glycomycetaceae</taxon>
        <taxon>Natronoglycomyces</taxon>
    </lineage>
</organism>
<reference evidence="12" key="1">
    <citation type="submission" date="2021-02" db="EMBL/GenBank/DDBJ databases">
        <title>Natronoglycomyces albus gen. nov., sp. nov, a haloalkaliphilic actinobacterium from a soda solonchak soil.</title>
        <authorList>
            <person name="Sorokin D.Y."/>
            <person name="Khijniak T.V."/>
            <person name="Zakharycheva A.P."/>
            <person name="Boueva O.V."/>
            <person name="Ariskina E.V."/>
            <person name="Hahnke R.L."/>
            <person name="Bunk B."/>
            <person name="Sproer C."/>
            <person name="Schumann P."/>
            <person name="Evtushenko L.I."/>
            <person name="Kublanov I.V."/>
        </authorList>
    </citation>
    <scope>NUCLEOTIDE SEQUENCE</scope>
    <source>
        <strain evidence="12">DSM 106290</strain>
    </source>
</reference>
<evidence type="ECO:0000256" key="6">
    <source>
        <dbReference type="ARBA" id="ARBA00022777"/>
    </source>
</evidence>
<proteinExistence type="predicted"/>
<feature type="region of interest" description="Disordered" evidence="9">
    <location>
        <begin position="427"/>
        <end position="477"/>
    </location>
</feature>
<accession>A0A895XGN1</accession>
<feature type="transmembrane region" description="Helical" evidence="10">
    <location>
        <begin position="121"/>
        <end position="147"/>
    </location>
</feature>
<evidence type="ECO:0000256" key="9">
    <source>
        <dbReference type="SAM" id="MobiDB-lite"/>
    </source>
</evidence>
<dbReference type="PANTHER" id="PTHR24421:SF10">
    <property type="entry name" value="NITRATE_NITRITE SENSOR PROTEIN NARQ"/>
    <property type="match status" value="1"/>
</dbReference>
<gene>
    <name evidence="12" type="ORF">JQS30_12060</name>
</gene>
<evidence type="ECO:0000256" key="8">
    <source>
        <dbReference type="ARBA" id="ARBA00023012"/>
    </source>
</evidence>
<dbReference type="InterPro" id="IPR050482">
    <property type="entry name" value="Sensor_HK_TwoCompSys"/>
</dbReference>
<dbReference type="InterPro" id="IPR025828">
    <property type="entry name" value="Put_sensor_dom"/>
</dbReference>
<dbReference type="GO" id="GO:0016020">
    <property type="term" value="C:membrane"/>
    <property type="evidence" value="ECO:0007669"/>
    <property type="project" value="InterPro"/>
</dbReference>
<evidence type="ECO:0000256" key="3">
    <source>
        <dbReference type="ARBA" id="ARBA00022553"/>
    </source>
</evidence>
<dbReference type="Pfam" id="PF13796">
    <property type="entry name" value="Sensor"/>
    <property type="match status" value="1"/>
</dbReference>
<feature type="transmembrane region" description="Helical" evidence="10">
    <location>
        <begin position="20"/>
        <end position="40"/>
    </location>
</feature>
<dbReference type="InterPro" id="IPR036890">
    <property type="entry name" value="HATPase_C_sf"/>
</dbReference>
<sequence length="477" mass="51602">MATMMEKFSDGIQRRSHTLVSSILLCSLSLMGMLLIVAAALASVLVLFWVGIPLTIALIWKIRAWAGAQRRIFTDRLDTPVSNPYRPWPRGSLDRRALWLIRDPATWRDVAWLGINSTLGALMYGLLIGFFAVGAYLIVQPLLYLFFFSDGVRETLGNVGFYQFDSVAKTLMLVPLGVLFGAAWWHWTERLMRWYAGVGAKLLGPTAAMRLSAQVSQLRESRDDTVDTAAAELRRIERDLHDGAQARLVALGLSIGMAEDMVDTDPEGAKALLAEARDESQNALNEIRNLARGIHPPVLADRGFSGALQAMALANPLPVTIIYKVTGKLPGTVESAVYFATSEVFTNITKHAHASKVAVIVAYVAGQFVIEVQDDGIGGASAETGGGLEGVRRRVSAFDGTIDIDSPQGGPTTVTIAIPCQLQDSGADEAEAVEKTNFRRRSRKSKSGRSKRTGGSSKKGPGGGAEEFSRAHDATQS</sequence>
<dbReference type="GO" id="GO:0046983">
    <property type="term" value="F:protein dimerization activity"/>
    <property type="evidence" value="ECO:0007669"/>
    <property type="project" value="InterPro"/>
</dbReference>
<dbReference type="Pfam" id="PF07730">
    <property type="entry name" value="HisKA_3"/>
    <property type="match status" value="1"/>
</dbReference>
<dbReference type="SMART" id="SM00387">
    <property type="entry name" value="HATPase_c"/>
    <property type="match status" value="1"/>
</dbReference>
<feature type="compositionally biased region" description="Basic and acidic residues" evidence="9">
    <location>
        <begin position="467"/>
        <end position="477"/>
    </location>
</feature>
<dbReference type="GO" id="GO:0000155">
    <property type="term" value="F:phosphorelay sensor kinase activity"/>
    <property type="evidence" value="ECO:0007669"/>
    <property type="project" value="InterPro"/>
</dbReference>
<evidence type="ECO:0000256" key="10">
    <source>
        <dbReference type="SAM" id="Phobius"/>
    </source>
</evidence>
<feature type="transmembrane region" description="Helical" evidence="10">
    <location>
        <begin position="46"/>
        <end position="66"/>
    </location>
</feature>
<evidence type="ECO:0000313" key="12">
    <source>
        <dbReference type="EMBL" id="QSB04504.1"/>
    </source>
</evidence>
<dbReference type="KEGG" id="nav:JQS30_12060"/>
<comment type="catalytic activity">
    <reaction evidence="1">
        <text>ATP + protein L-histidine = ADP + protein N-phospho-L-histidine.</text>
        <dbReference type="EC" id="2.7.13.3"/>
    </reaction>
</comment>
<feature type="domain" description="Histidine kinase/HSP90-like ATPase" evidence="11">
    <location>
        <begin position="332"/>
        <end position="422"/>
    </location>
</feature>
<dbReference type="PANTHER" id="PTHR24421">
    <property type="entry name" value="NITRATE/NITRITE SENSOR PROTEIN NARX-RELATED"/>
    <property type="match status" value="1"/>
</dbReference>
<feature type="compositionally biased region" description="Basic residues" evidence="9">
    <location>
        <begin position="438"/>
        <end position="452"/>
    </location>
</feature>
<keyword evidence="10" id="KW-1133">Transmembrane helix</keyword>
<dbReference type="GO" id="GO:0005524">
    <property type="term" value="F:ATP binding"/>
    <property type="evidence" value="ECO:0007669"/>
    <property type="project" value="UniProtKB-KW"/>
</dbReference>
<dbReference type="AlphaFoldDB" id="A0A895XGN1"/>
<keyword evidence="10" id="KW-0472">Membrane</keyword>
<keyword evidence="5" id="KW-0547">Nucleotide-binding</keyword>
<keyword evidence="3" id="KW-0597">Phosphoprotein</keyword>